<gene>
    <name evidence="1" type="ORF">Dthio_PD2571</name>
</gene>
<keyword evidence="2" id="KW-1185">Reference proteome</keyword>
<accession>D6SQZ7</accession>
<reference evidence="1" key="1">
    <citation type="submission" date="2010-05" db="EMBL/GenBank/DDBJ databases">
        <title>The draft genome of Desulfonatronospira thiodismutans ASO3-1.</title>
        <authorList>
            <consortium name="US DOE Joint Genome Institute (JGI-PGF)"/>
            <person name="Lucas S."/>
            <person name="Copeland A."/>
            <person name="Lapidus A."/>
            <person name="Cheng J.-F."/>
            <person name="Bruce D."/>
            <person name="Goodwin L."/>
            <person name="Pitluck S."/>
            <person name="Chertkov O."/>
            <person name="Brettin T."/>
            <person name="Detter J.C."/>
            <person name="Han C."/>
            <person name="Land M.L."/>
            <person name="Hauser L."/>
            <person name="Kyrpides N."/>
            <person name="Mikhailova N."/>
            <person name="Muyzer G."/>
            <person name="Woyke T."/>
        </authorList>
    </citation>
    <scope>NUCLEOTIDE SEQUENCE [LARGE SCALE GENOMIC DNA]</scope>
    <source>
        <strain evidence="1">ASO3-1</strain>
    </source>
</reference>
<comment type="caution">
    <text evidence="1">The sequence shown here is derived from an EMBL/GenBank/DDBJ whole genome shotgun (WGS) entry which is preliminary data.</text>
</comment>
<protein>
    <submittedName>
        <fullName evidence="1">Uncharacterized protein</fullName>
    </submittedName>
</protein>
<organism evidence="1 2">
    <name type="scientific">Desulfonatronospira thiodismutans ASO3-1</name>
    <dbReference type="NCBI Taxonomy" id="555779"/>
    <lineage>
        <taxon>Bacteria</taxon>
        <taxon>Pseudomonadati</taxon>
        <taxon>Thermodesulfobacteriota</taxon>
        <taxon>Desulfovibrionia</taxon>
        <taxon>Desulfovibrionales</taxon>
        <taxon>Desulfonatronovibrionaceae</taxon>
        <taxon>Desulfonatronospira</taxon>
    </lineage>
</organism>
<sequence>MKKVKCFIQHHFNPLHVYCRLRSAGFRPVMAQRVCTLYEKFFYNFLLR</sequence>
<dbReference type="Proteomes" id="UP000005496">
    <property type="component" value="Unassembled WGS sequence"/>
</dbReference>
<dbReference type="eggNOG" id="ENOG5034CGH">
    <property type="taxonomic scope" value="Bacteria"/>
</dbReference>
<evidence type="ECO:0000313" key="2">
    <source>
        <dbReference type="Proteomes" id="UP000005496"/>
    </source>
</evidence>
<name>D6SQZ7_9BACT</name>
<dbReference type="EMBL" id="ACJN02000002">
    <property type="protein sequence ID" value="EFI35173.1"/>
    <property type="molecule type" value="Genomic_DNA"/>
</dbReference>
<dbReference type="AlphaFoldDB" id="D6SQZ7"/>
<evidence type="ECO:0000313" key="1">
    <source>
        <dbReference type="EMBL" id="EFI35173.1"/>
    </source>
</evidence>
<proteinExistence type="predicted"/>